<feature type="DNA-binding region" description="H-T-H motif" evidence="4">
    <location>
        <begin position="48"/>
        <end position="67"/>
    </location>
</feature>
<organism evidence="7 8">
    <name type="scientific">Streptomyces rimosus subsp. rimosus</name>
    <dbReference type="NCBI Taxonomy" id="132474"/>
    <lineage>
        <taxon>Bacteria</taxon>
        <taxon>Bacillati</taxon>
        <taxon>Actinomycetota</taxon>
        <taxon>Actinomycetes</taxon>
        <taxon>Kitasatosporales</taxon>
        <taxon>Streptomycetaceae</taxon>
        <taxon>Streptomyces</taxon>
    </lineage>
</organism>
<evidence type="ECO:0000256" key="5">
    <source>
        <dbReference type="SAM" id="MobiDB-lite"/>
    </source>
</evidence>
<dbReference type="PANTHER" id="PTHR30055:SF243">
    <property type="entry name" value="HTH-TYPE TRANSCRIPTIONAL REGULATOR RV1816"/>
    <property type="match status" value="1"/>
</dbReference>
<dbReference type="InterPro" id="IPR009057">
    <property type="entry name" value="Homeodomain-like_sf"/>
</dbReference>
<keyword evidence="3" id="KW-0804">Transcription</keyword>
<dbReference type="GeneID" id="66856433"/>
<dbReference type="RefSeq" id="WP_003980353.1">
    <property type="nucleotide sequence ID" value="NZ_CP043497.1"/>
</dbReference>
<feature type="region of interest" description="Disordered" evidence="5">
    <location>
        <begin position="1"/>
        <end position="20"/>
    </location>
</feature>
<dbReference type="Pfam" id="PF00440">
    <property type="entry name" value="TetR_N"/>
    <property type="match status" value="1"/>
</dbReference>
<keyword evidence="8" id="KW-1185">Reference proteome</keyword>
<dbReference type="SUPFAM" id="SSF48498">
    <property type="entry name" value="Tetracyclin repressor-like, C-terminal domain"/>
    <property type="match status" value="1"/>
</dbReference>
<sequence>MPPSDNPTPASTPDTARTPRQRYRAQVQQEIKQAALAQIAAGGIEALSINAIAKTLGMSGPALYKYFRNRDDLLTVLISDGYEDAAEAIRTAAHRVADRSPRARLLALAHAYRDWALAQPHRYLLLAGTPAAAYEAPAHTTDSARAVMGPFVAVLAEGEPWPAAEPLYDEVRAWVTATPAVTDWIATYAPKATDPVPALAASVLAWTRMHGIVSLEVQGNFGGMGHDAATLLDLEMGALADAVGLAGGA</sequence>
<proteinExistence type="predicted"/>
<keyword evidence="1" id="KW-0805">Transcription regulation</keyword>
<accession>A0ABY3Z2V7</accession>
<gene>
    <name evidence="7" type="ORF">SRIMR7_20120</name>
</gene>
<protein>
    <submittedName>
        <fullName evidence="7">HTH-type transcriptional regulator</fullName>
    </submittedName>
</protein>
<dbReference type="PANTHER" id="PTHR30055">
    <property type="entry name" value="HTH-TYPE TRANSCRIPTIONAL REGULATOR RUTR"/>
    <property type="match status" value="1"/>
</dbReference>
<evidence type="ECO:0000256" key="1">
    <source>
        <dbReference type="ARBA" id="ARBA00023015"/>
    </source>
</evidence>
<dbReference type="InterPro" id="IPR025996">
    <property type="entry name" value="MT1864/Rv1816-like_C"/>
</dbReference>
<dbReference type="InterPro" id="IPR001647">
    <property type="entry name" value="HTH_TetR"/>
</dbReference>
<name>A0ABY3Z2V7_STRRM</name>
<evidence type="ECO:0000256" key="4">
    <source>
        <dbReference type="PROSITE-ProRule" id="PRU00335"/>
    </source>
</evidence>
<dbReference type="PROSITE" id="PS50977">
    <property type="entry name" value="HTH_TETR_2"/>
    <property type="match status" value="1"/>
</dbReference>
<reference evidence="7 8" key="1">
    <citation type="submission" date="2022-03" db="EMBL/GenBank/DDBJ databases">
        <title>Complete genome of Streptomyces rimosus ssp. rimosus R7 (=ATCC 10970).</title>
        <authorList>
            <person name="Beganovic S."/>
            <person name="Ruckert C."/>
            <person name="Busche T."/>
            <person name="Kalinowski J."/>
            <person name="Wittmann C."/>
        </authorList>
    </citation>
    <scope>NUCLEOTIDE SEQUENCE [LARGE SCALE GENOMIC DNA]</scope>
    <source>
        <strain evidence="7 8">R7</strain>
    </source>
</reference>
<evidence type="ECO:0000313" key="8">
    <source>
        <dbReference type="Proteomes" id="UP000829494"/>
    </source>
</evidence>
<dbReference type="SUPFAM" id="SSF46689">
    <property type="entry name" value="Homeodomain-like"/>
    <property type="match status" value="1"/>
</dbReference>
<dbReference type="EMBL" id="CP094298">
    <property type="protein sequence ID" value="UNZ04468.1"/>
    <property type="molecule type" value="Genomic_DNA"/>
</dbReference>
<dbReference type="InterPro" id="IPR050109">
    <property type="entry name" value="HTH-type_TetR-like_transc_reg"/>
</dbReference>
<dbReference type="Gene3D" id="1.10.357.10">
    <property type="entry name" value="Tetracycline Repressor, domain 2"/>
    <property type="match status" value="1"/>
</dbReference>
<dbReference type="Pfam" id="PF13305">
    <property type="entry name" value="TetR_C_33"/>
    <property type="match status" value="1"/>
</dbReference>
<evidence type="ECO:0000256" key="2">
    <source>
        <dbReference type="ARBA" id="ARBA00023125"/>
    </source>
</evidence>
<feature type="domain" description="HTH tetR-type" evidence="6">
    <location>
        <begin position="25"/>
        <end position="85"/>
    </location>
</feature>
<dbReference type="InterPro" id="IPR036271">
    <property type="entry name" value="Tet_transcr_reg_TetR-rel_C_sf"/>
</dbReference>
<evidence type="ECO:0000259" key="6">
    <source>
        <dbReference type="PROSITE" id="PS50977"/>
    </source>
</evidence>
<evidence type="ECO:0000256" key="3">
    <source>
        <dbReference type="ARBA" id="ARBA00023163"/>
    </source>
</evidence>
<evidence type="ECO:0000313" key="7">
    <source>
        <dbReference type="EMBL" id="UNZ04468.1"/>
    </source>
</evidence>
<dbReference type="Proteomes" id="UP000829494">
    <property type="component" value="Chromosome"/>
</dbReference>
<keyword evidence="2 4" id="KW-0238">DNA-binding</keyword>